<reference evidence="1 2" key="1">
    <citation type="journal article" date="2019" name="G3 (Bethesda)">
        <title>Sequencing of a Wild Apple (Malus baccata) Genome Unravels the Differences Between Cultivated and Wild Apple Species Regarding Disease Resistance and Cold Tolerance.</title>
        <authorList>
            <person name="Chen X."/>
        </authorList>
    </citation>
    <scope>NUCLEOTIDE SEQUENCE [LARGE SCALE GENOMIC DNA]</scope>
    <source>
        <strain evidence="2">cv. Shandingzi</strain>
        <tissue evidence="1">Leaves</tissue>
    </source>
</reference>
<keyword evidence="2" id="KW-1185">Reference proteome</keyword>
<sequence length="72" mass="8239">MFFASARAAAAESLSSVAFDRSISTRFLQLAAKLSNPVPKKQFDRERSIERWLDLQAFERWRGRRPGLLGRA</sequence>
<accession>A0A540L6M5</accession>
<dbReference type="Proteomes" id="UP000315295">
    <property type="component" value="Unassembled WGS sequence"/>
</dbReference>
<evidence type="ECO:0000313" key="1">
    <source>
        <dbReference type="EMBL" id="TQD82128.1"/>
    </source>
</evidence>
<comment type="caution">
    <text evidence="1">The sequence shown here is derived from an EMBL/GenBank/DDBJ whole genome shotgun (WGS) entry which is preliminary data.</text>
</comment>
<protein>
    <submittedName>
        <fullName evidence="1">Uncharacterized protein</fullName>
    </submittedName>
</protein>
<gene>
    <name evidence="1" type="ORF">C1H46_032323</name>
</gene>
<dbReference type="EMBL" id="VIEB01000736">
    <property type="protein sequence ID" value="TQD82128.1"/>
    <property type="molecule type" value="Genomic_DNA"/>
</dbReference>
<dbReference type="AlphaFoldDB" id="A0A540L6M5"/>
<evidence type="ECO:0000313" key="2">
    <source>
        <dbReference type="Proteomes" id="UP000315295"/>
    </source>
</evidence>
<proteinExistence type="predicted"/>
<organism evidence="1 2">
    <name type="scientific">Malus baccata</name>
    <name type="common">Siberian crab apple</name>
    <name type="synonym">Pyrus baccata</name>
    <dbReference type="NCBI Taxonomy" id="106549"/>
    <lineage>
        <taxon>Eukaryota</taxon>
        <taxon>Viridiplantae</taxon>
        <taxon>Streptophyta</taxon>
        <taxon>Embryophyta</taxon>
        <taxon>Tracheophyta</taxon>
        <taxon>Spermatophyta</taxon>
        <taxon>Magnoliopsida</taxon>
        <taxon>eudicotyledons</taxon>
        <taxon>Gunneridae</taxon>
        <taxon>Pentapetalae</taxon>
        <taxon>rosids</taxon>
        <taxon>fabids</taxon>
        <taxon>Rosales</taxon>
        <taxon>Rosaceae</taxon>
        <taxon>Amygdaloideae</taxon>
        <taxon>Maleae</taxon>
        <taxon>Malus</taxon>
    </lineage>
</organism>
<name>A0A540L6M5_MALBA</name>